<gene>
    <name evidence="2" type="ORF">BKA59DRAFT_223752</name>
</gene>
<accession>A0A8K0RRK7</accession>
<dbReference type="Pfam" id="PF20150">
    <property type="entry name" value="2EXR"/>
    <property type="match status" value="1"/>
</dbReference>
<name>A0A8K0RRK7_9HYPO</name>
<feature type="domain" description="2EXR" evidence="1">
    <location>
        <begin position="3"/>
        <end position="107"/>
    </location>
</feature>
<evidence type="ECO:0000259" key="1">
    <source>
        <dbReference type="Pfam" id="PF20150"/>
    </source>
</evidence>
<keyword evidence="3" id="KW-1185">Reference proteome</keyword>
<protein>
    <recommendedName>
        <fullName evidence="1">2EXR domain-containing protein</fullName>
    </recommendedName>
</protein>
<dbReference type="Proteomes" id="UP000813427">
    <property type="component" value="Unassembled WGS sequence"/>
</dbReference>
<reference evidence="2" key="1">
    <citation type="journal article" date="2021" name="Nat. Commun.">
        <title>Genetic determinants of endophytism in the Arabidopsis root mycobiome.</title>
        <authorList>
            <person name="Mesny F."/>
            <person name="Miyauchi S."/>
            <person name="Thiergart T."/>
            <person name="Pickel B."/>
            <person name="Atanasova L."/>
            <person name="Karlsson M."/>
            <person name="Huettel B."/>
            <person name="Barry K.W."/>
            <person name="Haridas S."/>
            <person name="Chen C."/>
            <person name="Bauer D."/>
            <person name="Andreopoulos W."/>
            <person name="Pangilinan J."/>
            <person name="LaButti K."/>
            <person name="Riley R."/>
            <person name="Lipzen A."/>
            <person name="Clum A."/>
            <person name="Drula E."/>
            <person name="Henrissat B."/>
            <person name="Kohler A."/>
            <person name="Grigoriev I.V."/>
            <person name="Martin F.M."/>
            <person name="Hacquard S."/>
        </authorList>
    </citation>
    <scope>NUCLEOTIDE SEQUENCE</scope>
    <source>
        <strain evidence="2">MPI-SDFR-AT-0068</strain>
    </source>
</reference>
<sequence>MAFHHFGHLPLELQIKIWQTYIHPGPAMHIFDVCFPSWKGDARSERAFAMQKKDKAGEAKLDLYKKTVFLDRLDNIESKAMFDPSMYHAKATSRLISRLAERTAKETEARQDMNEIYLPGRAQKISIPASDVLMLRFREDPSDHMELPTQTLLYPPPIKDILENQWSPEIASALQNAKKVAIDVSETWATGLYGELGLEEIAFFACTIQKGLEVLYLVDDCTGRCKQCGRQNVKMNEIRTRDALWKGLRTKNTNDQERPGDIVNAVSRRYVEARNLAALGWEEEHPSYIFACMMDAAIKSQQDGVDKGKFQGVRILVVEDE</sequence>
<dbReference type="AlphaFoldDB" id="A0A8K0RRK7"/>
<evidence type="ECO:0000313" key="3">
    <source>
        <dbReference type="Proteomes" id="UP000813427"/>
    </source>
</evidence>
<comment type="caution">
    <text evidence="2">The sequence shown here is derived from an EMBL/GenBank/DDBJ whole genome shotgun (WGS) entry which is preliminary data.</text>
</comment>
<evidence type="ECO:0000313" key="2">
    <source>
        <dbReference type="EMBL" id="KAH7242226.1"/>
    </source>
</evidence>
<proteinExistence type="predicted"/>
<dbReference type="OrthoDB" id="5242916at2759"/>
<dbReference type="EMBL" id="JAGPXF010000005">
    <property type="protein sequence ID" value="KAH7242226.1"/>
    <property type="molecule type" value="Genomic_DNA"/>
</dbReference>
<dbReference type="InterPro" id="IPR045518">
    <property type="entry name" value="2EXR"/>
</dbReference>
<organism evidence="2 3">
    <name type="scientific">Fusarium tricinctum</name>
    <dbReference type="NCBI Taxonomy" id="61284"/>
    <lineage>
        <taxon>Eukaryota</taxon>
        <taxon>Fungi</taxon>
        <taxon>Dikarya</taxon>
        <taxon>Ascomycota</taxon>
        <taxon>Pezizomycotina</taxon>
        <taxon>Sordariomycetes</taxon>
        <taxon>Hypocreomycetidae</taxon>
        <taxon>Hypocreales</taxon>
        <taxon>Nectriaceae</taxon>
        <taxon>Fusarium</taxon>
        <taxon>Fusarium tricinctum species complex</taxon>
    </lineage>
</organism>